<accession>D9PTQ6</accession>
<dbReference type="AlphaFoldDB" id="D9PTQ6"/>
<name>D9PTQ6_9EUKA</name>
<dbReference type="GO" id="GO:0009507">
    <property type="term" value="C:chloroplast"/>
    <property type="evidence" value="ECO:0007669"/>
    <property type="project" value="UniProtKB-SubCell"/>
</dbReference>
<sequence length="187" mass="20291">MTELAFVLVTPSVLSSQGPSGACLRNKNVLCSSLTAARTLGNVRSRSAIFQRATSFSHEQSRRQFIVCQQLDAKSAPSVSTPDPPVPEPASDTATVRLNFNPEDPEEDKFYGFSKAAETVNGRIAMIGIVSSFVVEYLTGETIWEQLSIETGLEKSKLIGLLTITWAVTFLAALLRVTLGNIRKIGK</sequence>
<dbReference type="SUPFAM" id="SSF103511">
    <property type="entry name" value="Chlorophyll a-b binding protein"/>
    <property type="match status" value="1"/>
</dbReference>
<evidence type="ECO:0000313" key="2">
    <source>
        <dbReference type="EMBL" id="DAA33886.1"/>
    </source>
</evidence>
<protein>
    <submittedName>
        <fullName evidence="2">Stress-enhanced protein 3</fullName>
    </submittedName>
</protein>
<reference evidence="2" key="3">
    <citation type="journal article" date="2010" name="BMC Evol. Biol.">
        <title>Taxonomic distribution and origins of the extended LHC (light-harvesting complex) antenna protein superfamily.</title>
        <authorList>
            <person name="Engelken J."/>
            <person name="Brinkmann H."/>
            <person name="Adamska I."/>
        </authorList>
    </citation>
    <scope>NUCLEOTIDE SEQUENCE</scope>
</reference>
<dbReference type="Gene3D" id="1.10.3460.10">
    <property type="entry name" value="Chlorophyll a/b binding protein domain"/>
    <property type="match status" value="1"/>
</dbReference>
<evidence type="ECO:0000256" key="1">
    <source>
        <dbReference type="SAM" id="Phobius"/>
    </source>
</evidence>
<organism evidence="2">
    <name type="scientific">Glaucocystis nostochinearum</name>
    <dbReference type="NCBI Taxonomy" id="38271"/>
    <lineage>
        <taxon>Eukaryota</taxon>
        <taxon>Glaucocystophyceae</taxon>
        <taxon>Glaucocystales</taxon>
        <taxon>Glaucocystaceae</taxon>
        <taxon>Glaucocystis</taxon>
    </lineage>
</organism>
<proteinExistence type="evidence at transcript level"/>
<keyword evidence="1" id="KW-0472">Membrane</keyword>
<gene>
    <name evidence="2" type="primary">SEPx3</name>
</gene>
<keyword evidence="1" id="KW-1133">Transmembrane helix</keyword>
<reference evidence="2" key="2">
    <citation type="journal article" date="2003" name="Plant Physiol.">
        <title>Light stress-induced one-helix protein of the chlorophyll a/b-binding family associated with photosystem I.</title>
        <authorList>
            <person name="Andersson U."/>
            <person name="Heddad M."/>
            <person name="Adamska I."/>
        </authorList>
    </citation>
    <scope>NUCLEOTIDE SEQUENCE</scope>
</reference>
<feature type="transmembrane region" description="Helical" evidence="1">
    <location>
        <begin position="158"/>
        <end position="179"/>
    </location>
</feature>
<reference evidence="2" key="1">
    <citation type="journal article" date="2000" name="Proc. Natl. Acad. Sci. U.S.A.">
        <title>Light stress-regulated two-helix proteins in Arabidopsis thaliana related to the chlorophyll a/b-binding gene family.</title>
        <authorList>
            <person name="Heddad M."/>
            <person name="Adamska I."/>
        </authorList>
    </citation>
    <scope>NUCLEOTIDE SEQUENCE</scope>
</reference>
<dbReference type="EMBL" id="BK006751">
    <property type="protein sequence ID" value="DAA33886.1"/>
    <property type="molecule type" value="mRNA"/>
</dbReference>
<keyword evidence="1" id="KW-0812">Transmembrane</keyword>